<name>A0A9E8MM46_9MICO</name>
<dbReference type="Proteomes" id="UP001164706">
    <property type="component" value="Chromosome"/>
</dbReference>
<proteinExistence type="predicted"/>
<evidence type="ECO:0000313" key="4">
    <source>
        <dbReference type="Proteomes" id="UP001164706"/>
    </source>
</evidence>
<keyword evidence="4" id="KW-1185">Reference proteome</keyword>
<feature type="coiled-coil region" evidence="1">
    <location>
        <begin position="99"/>
        <end position="126"/>
    </location>
</feature>
<accession>A0A9E8MM46</accession>
<protein>
    <submittedName>
        <fullName evidence="3">Uncharacterized protein</fullName>
    </submittedName>
</protein>
<evidence type="ECO:0000256" key="1">
    <source>
        <dbReference type="SAM" id="Coils"/>
    </source>
</evidence>
<sequence length="236" mass="25672">MRIWETRAARAARAALGALVGRSARPHASAPSNDAEADRAPGSTSPEGERTDEDFEQLVQEGTLVALSAVRLATKNGLILSTLRDRTPWQEEAAVAIARRALLSLIDELEADADRIEIDARSAATAARAARVASVSSPGSRRSRTERTRLRDEVKRLDARERSMRGVVARLRATADDEALRHEVVLRARDDALHELVQARLIPRGPAIALSAEAEREAIAGVKADLARLLEDHEGY</sequence>
<dbReference type="KEGG" id="mdb:OVN18_03275"/>
<gene>
    <name evidence="3" type="ORF">OVN18_03275</name>
</gene>
<reference evidence="3" key="1">
    <citation type="submission" date="2022-11" db="EMBL/GenBank/DDBJ databases">
        <title>Description of Microcella daejonensis nov. sp, isolated from riverside soil.</title>
        <authorList>
            <person name="Molina K.M."/>
            <person name="Kim S.B."/>
        </authorList>
    </citation>
    <scope>NUCLEOTIDE SEQUENCE</scope>
    <source>
        <strain evidence="3">MMS21-STM12</strain>
    </source>
</reference>
<evidence type="ECO:0000256" key="2">
    <source>
        <dbReference type="SAM" id="MobiDB-lite"/>
    </source>
</evidence>
<feature type="region of interest" description="Disordered" evidence="2">
    <location>
        <begin position="22"/>
        <end position="52"/>
    </location>
</feature>
<dbReference type="RefSeq" id="WP_267781880.1">
    <property type="nucleotide sequence ID" value="NZ_CP113089.1"/>
</dbReference>
<dbReference type="EMBL" id="CP113089">
    <property type="protein sequence ID" value="WAB82046.1"/>
    <property type="molecule type" value="Genomic_DNA"/>
</dbReference>
<dbReference type="AlphaFoldDB" id="A0A9E8MM46"/>
<keyword evidence="1" id="KW-0175">Coiled coil</keyword>
<organism evidence="3 4">
    <name type="scientific">Microcella daejeonensis</name>
    <dbReference type="NCBI Taxonomy" id="2994971"/>
    <lineage>
        <taxon>Bacteria</taxon>
        <taxon>Bacillati</taxon>
        <taxon>Actinomycetota</taxon>
        <taxon>Actinomycetes</taxon>
        <taxon>Micrococcales</taxon>
        <taxon>Microbacteriaceae</taxon>
        <taxon>Microcella</taxon>
    </lineage>
</organism>
<evidence type="ECO:0000313" key="3">
    <source>
        <dbReference type="EMBL" id="WAB82046.1"/>
    </source>
</evidence>